<dbReference type="SUPFAM" id="SSF51306">
    <property type="entry name" value="LexA/Signal peptidase"/>
    <property type="match status" value="1"/>
</dbReference>
<feature type="domain" description="Peptidase S24/S26A/S26B/S26C" evidence="1">
    <location>
        <begin position="5"/>
        <end position="85"/>
    </location>
</feature>
<evidence type="ECO:0000313" key="2">
    <source>
        <dbReference type="EMBL" id="RZO76978.1"/>
    </source>
</evidence>
<proteinExistence type="predicted"/>
<comment type="caution">
    <text evidence="2">The sequence shown here is derived from an EMBL/GenBank/DDBJ whole genome shotgun (WGS) entry which is preliminary data.</text>
</comment>
<evidence type="ECO:0000259" key="1">
    <source>
        <dbReference type="Pfam" id="PF00717"/>
    </source>
</evidence>
<dbReference type="Gene3D" id="2.10.109.10">
    <property type="entry name" value="Umud Fragment, subunit A"/>
    <property type="match status" value="1"/>
</dbReference>
<reference evidence="2 3" key="1">
    <citation type="submission" date="2019-02" db="EMBL/GenBank/DDBJ databases">
        <title>Prokaryotic population dynamics and viral predation in marine succession experiment using metagenomics: the confinement effect.</title>
        <authorList>
            <person name="Haro-Moreno J.M."/>
            <person name="Rodriguez-Valera F."/>
            <person name="Lopez-Perez M."/>
        </authorList>
    </citation>
    <scope>NUCLEOTIDE SEQUENCE [LARGE SCALE GENOMIC DNA]</scope>
    <source>
        <strain evidence="2">MED-G157</strain>
    </source>
</reference>
<name>A0A520S3C9_9GAMM</name>
<protein>
    <recommendedName>
        <fullName evidence="1">Peptidase S24/S26A/S26B/S26C domain-containing protein</fullName>
    </recommendedName>
</protein>
<dbReference type="AlphaFoldDB" id="A0A520S3C9"/>
<gene>
    <name evidence="2" type="ORF">EVA68_02860</name>
</gene>
<accession>A0A520S3C9</accession>
<dbReference type="CDD" id="cd06462">
    <property type="entry name" value="Peptidase_S24_S26"/>
    <property type="match status" value="1"/>
</dbReference>
<dbReference type="InterPro" id="IPR036286">
    <property type="entry name" value="LexA/Signal_pep-like_sf"/>
</dbReference>
<evidence type="ECO:0000313" key="3">
    <source>
        <dbReference type="Proteomes" id="UP000316199"/>
    </source>
</evidence>
<dbReference type="Proteomes" id="UP000316199">
    <property type="component" value="Unassembled WGS sequence"/>
</dbReference>
<organism evidence="2 3">
    <name type="scientific">OM182 bacterium</name>
    <dbReference type="NCBI Taxonomy" id="2510334"/>
    <lineage>
        <taxon>Bacteria</taxon>
        <taxon>Pseudomonadati</taxon>
        <taxon>Pseudomonadota</taxon>
        <taxon>Gammaproteobacteria</taxon>
        <taxon>OMG group</taxon>
        <taxon>OM182 clade</taxon>
    </lineage>
</organism>
<dbReference type="Pfam" id="PF00717">
    <property type="entry name" value="Peptidase_S24"/>
    <property type="match status" value="1"/>
</dbReference>
<sequence length="107" mass="11682">MLKLFRTSGSSMLPTIKPRDILLIRSDSEICTGDLVVVNIRAIGLVVKRINQLDGKTLKLIGDNSRLGSSICGVAMDKRCVIGKVIVSLTLPFKLKFFGRGSNIVHN</sequence>
<dbReference type="InterPro" id="IPR015927">
    <property type="entry name" value="Peptidase_S24_S26A/B/C"/>
</dbReference>
<dbReference type="EMBL" id="SHAG01000006">
    <property type="protein sequence ID" value="RZO76978.1"/>
    <property type="molecule type" value="Genomic_DNA"/>
</dbReference>